<dbReference type="SUPFAM" id="SSF143120">
    <property type="entry name" value="YefM-like"/>
    <property type="match status" value="1"/>
</dbReference>
<organism evidence="3 4">
    <name type="scientific">Methylobacterium indicum</name>
    <dbReference type="NCBI Taxonomy" id="1775910"/>
    <lineage>
        <taxon>Bacteria</taxon>
        <taxon>Pseudomonadati</taxon>
        <taxon>Pseudomonadota</taxon>
        <taxon>Alphaproteobacteria</taxon>
        <taxon>Hyphomicrobiales</taxon>
        <taxon>Methylobacteriaceae</taxon>
        <taxon>Methylobacterium</taxon>
    </lineage>
</organism>
<proteinExistence type="inferred from homology"/>
<dbReference type="KEGG" id="mind:mvi_51800"/>
<dbReference type="RefSeq" id="WP_111474433.1">
    <property type="nucleotide sequence ID" value="NZ_AP024145.1"/>
</dbReference>
<evidence type="ECO:0000256" key="2">
    <source>
        <dbReference type="RuleBase" id="RU362080"/>
    </source>
</evidence>
<dbReference type="Proteomes" id="UP000663508">
    <property type="component" value="Chromosome"/>
</dbReference>
<sequence length="85" mass="9465">MPDKSVTTAEFLRHFGRYHDEARLAPLTLTKHGRPSLVVLSADTYRQLTEQADPRRAYAAGETPPELAHLILAELDRQSAEHGGD</sequence>
<dbReference type="NCBIfam" id="TIGR01552">
    <property type="entry name" value="phd_fam"/>
    <property type="match status" value="1"/>
</dbReference>
<dbReference type="InterPro" id="IPR006442">
    <property type="entry name" value="Antitoxin_Phd/YefM"/>
</dbReference>
<name>A0A8H8WYG9_9HYPH</name>
<dbReference type="AlphaFoldDB" id="A0A8H8WYG9"/>
<dbReference type="EMBL" id="AP024145">
    <property type="protein sequence ID" value="BCM86719.1"/>
    <property type="molecule type" value="Genomic_DNA"/>
</dbReference>
<dbReference type="Gene3D" id="3.40.1620.10">
    <property type="entry name" value="YefM-like domain"/>
    <property type="match status" value="1"/>
</dbReference>
<evidence type="ECO:0000313" key="3">
    <source>
        <dbReference type="EMBL" id="BCM86719.1"/>
    </source>
</evidence>
<protein>
    <recommendedName>
        <fullName evidence="2">Antitoxin</fullName>
    </recommendedName>
</protein>
<dbReference type="Pfam" id="PF02604">
    <property type="entry name" value="PhdYeFM_antitox"/>
    <property type="match status" value="1"/>
</dbReference>
<gene>
    <name evidence="3" type="ORF">mvi_51800</name>
</gene>
<reference evidence="3" key="1">
    <citation type="submission" date="2020-11" db="EMBL/GenBank/DDBJ databases">
        <title>Complete genome sequence of a novel pathogenic Methylobacterium strain isolated from rice in Vietnam.</title>
        <authorList>
            <person name="Lai K."/>
            <person name="Okazaki S."/>
            <person name="Higashi K."/>
            <person name="Mori H."/>
            <person name="Toyoda A."/>
            <person name="Kurokawa K."/>
        </authorList>
    </citation>
    <scope>NUCLEOTIDE SEQUENCE</scope>
    <source>
        <strain evidence="3">VL1</strain>
    </source>
</reference>
<dbReference type="InterPro" id="IPR036165">
    <property type="entry name" value="YefM-like_sf"/>
</dbReference>
<accession>A0A8H8WYG9</accession>
<comment type="similarity">
    <text evidence="1 2">Belongs to the phD/YefM antitoxin family.</text>
</comment>
<comment type="function">
    <text evidence="2">Antitoxin component of a type II toxin-antitoxin (TA) system.</text>
</comment>
<evidence type="ECO:0000313" key="4">
    <source>
        <dbReference type="Proteomes" id="UP000663508"/>
    </source>
</evidence>
<evidence type="ECO:0000256" key="1">
    <source>
        <dbReference type="ARBA" id="ARBA00009981"/>
    </source>
</evidence>